<evidence type="ECO:0000313" key="3">
    <source>
        <dbReference type="Proteomes" id="UP001500305"/>
    </source>
</evidence>
<proteinExistence type="predicted"/>
<name>A0ABN3DX03_9ACTN</name>
<evidence type="ECO:0000256" key="1">
    <source>
        <dbReference type="SAM" id="Phobius"/>
    </source>
</evidence>
<keyword evidence="1" id="KW-0472">Membrane</keyword>
<keyword evidence="1" id="KW-0812">Transmembrane</keyword>
<sequence>MLERGPDSTALVFRSGGGTRGFARQQVLRSGGPALLSLLLLVPAVVPVAAVLLALGTGRTLALSIAAVPVAAGVAVVWVRTAREVLRQLRRVEFAPAEAPSAVRFVRAGEPGGWLPIAELERILLVQWTVLPYPGDRRPAGGFFTVRLVMRYGVENPHLVRHRPDSRRLARTLKDLLAGSGVPVELEIRQLVRRRPRPRGWVGGGSTSAV</sequence>
<feature type="transmembrane region" description="Helical" evidence="1">
    <location>
        <begin position="61"/>
        <end position="81"/>
    </location>
</feature>
<gene>
    <name evidence="2" type="ORF">GCM10010430_26600</name>
</gene>
<dbReference type="Proteomes" id="UP001500305">
    <property type="component" value="Unassembled WGS sequence"/>
</dbReference>
<comment type="caution">
    <text evidence="2">The sequence shown here is derived from an EMBL/GenBank/DDBJ whole genome shotgun (WGS) entry which is preliminary data.</text>
</comment>
<feature type="transmembrane region" description="Helical" evidence="1">
    <location>
        <begin position="34"/>
        <end position="55"/>
    </location>
</feature>
<keyword evidence="1" id="KW-1133">Transmembrane helix</keyword>
<protein>
    <submittedName>
        <fullName evidence="2">Uncharacterized protein</fullName>
    </submittedName>
</protein>
<organism evidence="2 3">
    <name type="scientific">Kitasatospora cystarginea</name>
    <dbReference type="NCBI Taxonomy" id="58350"/>
    <lineage>
        <taxon>Bacteria</taxon>
        <taxon>Bacillati</taxon>
        <taxon>Actinomycetota</taxon>
        <taxon>Actinomycetes</taxon>
        <taxon>Kitasatosporales</taxon>
        <taxon>Streptomycetaceae</taxon>
        <taxon>Kitasatospora</taxon>
    </lineage>
</organism>
<reference evidence="2 3" key="1">
    <citation type="journal article" date="2019" name="Int. J. Syst. Evol. Microbiol.">
        <title>The Global Catalogue of Microorganisms (GCM) 10K type strain sequencing project: providing services to taxonomists for standard genome sequencing and annotation.</title>
        <authorList>
            <consortium name="The Broad Institute Genomics Platform"/>
            <consortium name="The Broad Institute Genome Sequencing Center for Infectious Disease"/>
            <person name="Wu L."/>
            <person name="Ma J."/>
        </authorList>
    </citation>
    <scope>NUCLEOTIDE SEQUENCE [LARGE SCALE GENOMIC DNA]</scope>
    <source>
        <strain evidence="2 3">JCM 7356</strain>
    </source>
</reference>
<dbReference type="EMBL" id="BAAATR010000009">
    <property type="protein sequence ID" value="GAA2243555.1"/>
    <property type="molecule type" value="Genomic_DNA"/>
</dbReference>
<accession>A0ABN3DX03</accession>
<keyword evidence="3" id="KW-1185">Reference proteome</keyword>
<evidence type="ECO:0000313" key="2">
    <source>
        <dbReference type="EMBL" id="GAA2243555.1"/>
    </source>
</evidence>